<reference evidence="6" key="1">
    <citation type="submission" date="2016-02" db="EMBL/GenBank/DDBJ databases">
        <title>Draft genome sequence of Microdochium bolleyi, a fungal endophyte of beachgrass.</title>
        <authorList>
            <consortium name="DOE Joint Genome Institute"/>
            <person name="David A.S."/>
            <person name="May G."/>
            <person name="Haridas S."/>
            <person name="Lim J."/>
            <person name="Wang M."/>
            <person name="Labutti K."/>
            <person name="Lipzen A."/>
            <person name="Barry K."/>
            <person name="Grigoriev I.V."/>
        </authorList>
    </citation>
    <scope>NUCLEOTIDE SEQUENCE [LARGE SCALE GENOMIC DNA]</scope>
    <source>
        <strain evidence="6">J235TASD1</strain>
    </source>
</reference>
<dbReference type="InParanoid" id="A0A136IVS3"/>
<dbReference type="AlphaFoldDB" id="A0A136IVS3"/>
<sequence length="473" mass="53502">IYRLYFHPLAKYPGPRLAAISELWYAKLYLDGLYPWTLHDAHVKYGPVIRIAPDELSFSSPQAVKDIYGPPSKTHKLFLKNIKFYDTIDNNVPPSLVFETDPEAHAKRRAILLPGFRTQSLRDQEFLIHEHTDMMLDNFGAWMKKSPDGSIDMEQAFGWLTFDIIAHLTFGESFGAVRDGRANSWVSLFLDATHGSVLLALRHRLPIIKPLIKMMPWLSSAVRTTLRNMAKHQTRTLDKVRKRVAMGDVGFDDFVQGAVNDGSLTEPELASEMMTMLIAGAETSATLLAGATWFLATHKHALGRLQHEVRTSVSSYDHLTGDAVARMPYLNAVLEESLRLFPPIAGGPLRVSPGEFVDGIYIPAGVGVSAHIWYVHRDPDLVPRPDSFEPERWLGDENSEEKPFTFPFLMGPRACIGINLAYLEMRVALAKMVYRYDFELDGELAQSGRDWVKECRVLTLWKKPPLKIKFRPV</sequence>
<feature type="non-terminal residue" evidence="5">
    <location>
        <position position="1"/>
    </location>
</feature>
<protein>
    <submittedName>
        <fullName evidence="5">Cytochrome P450</fullName>
    </submittedName>
</protein>
<dbReference type="SUPFAM" id="SSF48264">
    <property type="entry name" value="Cytochrome P450"/>
    <property type="match status" value="1"/>
</dbReference>
<evidence type="ECO:0000313" key="6">
    <source>
        <dbReference type="Proteomes" id="UP000070501"/>
    </source>
</evidence>
<dbReference type="InterPro" id="IPR001128">
    <property type="entry name" value="Cyt_P450"/>
</dbReference>
<keyword evidence="3 4" id="KW-0408">Iron</keyword>
<dbReference type="GO" id="GO:0020037">
    <property type="term" value="F:heme binding"/>
    <property type="evidence" value="ECO:0007669"/>
    <property type="project" value="InterPro"/>
</dbReference>
<dbReference type="GO" id="GO:0005506">
    <property type="term" value="F:iron ion binding"/>
    <property type="evidence" value="ECO:0007669"/>
    <property type="project" value="InterPro"/>
</dbReference>
<dbReference type="Proteomes" id="UP000070501">
    <property type="component" value="Unassembled WGS sequence"/>
</dbReference>
<keyword evidence="2 4" id="KW-0479">Metal-binding</keyword>
<gene>
    <name evidence="5" type="ORF">Micbo1qcDRAFT_122248</name>
</gene>
<dbReference type="STRING" id="196109.A0A136IVS3"/>
<organism evidence="5 6">
    <name type="scientific">Microdochium bolleyi</name>
    <dbReference type="NCBI Taxonomy" id="196109"/>
    <lineage>
        <taxon>Eukaryota</taxon>
        <taxon>Fungi</taxon>
        <taxon>Dikarya</taxon>
        <taxon>Ascomycota</taxon>
        <taxon>Pezizomycotina</taxon>
        <taxon>Sordariomycetes</taxon>
        <taxon>Xylariomycetidae</taxon>
        <taxon>Xylariales</taxon>
        <taxon>Microdochiaceae</taxon>
        <taxon>Microdochium</taxon>
    </lineage>
</organism>
<dbReference type="GO" id="GO:0004497">
    <property type="term" value="F:monooxygenase activity"/>
    <property type="evidence" value="ECO:0007669"/>
    <property type="project" value="InterPro"/>
</dbReference>
<dbReference type="Pfam" id="PF00067">
    <property type="entry name" value="p450"/>
    <property type="match status" value="1"/>
</dbReference>
<dbReference type="CDD" id="cd11058">
    <property type="entry name" value="CYP60B-like"/>
    <property type="match status" value="1"/>
</dbReference>
<dbReference type="EMBL" id="KQ964256">
    <property type="protein sequence ID" value="KXJ88973.1"/>
    <property type="molecule type" value="Genomic_DNA"/>
</dbReference>
<evidence type="ECO:0000256" key="3">
    <source>
        <dbReference type="ARBA" id="ARBA00023004"/>
    </source>
</evidence>
<evidence type="ECO:0000256" key="2">
    <source>
        <dbReference type="ARBA" id="ARBA00022723"/>
    </source>
</evidence>
<keyword evidence="1 4" id="KW-0349">Heme</keyword>
<name>A0A136IVS3_9PEZI</name>
<comment type="cofactor">
    <cofactor evidence="4">
        <name>heme</name>
        <dbReference type="ChEBI" id="CHEBI:30413"/>
    </cofactor>
</comment>
<accession>A0A136IVS3</accession>
<dbReference type="PRINTS" id="PR00463">
    <property type="entry name" value="EP450I"/>
</dbReference>
<evidence type="ECO:0000313" key="5">
    <source>
        <dbReference type="EMBL" id="KXJ88973.1"/>
    </source>
</evidence>
<dbReference type="GO" id="GO:0016705">
    <property type="term" value="F:oxidoreductase activity, acting on paired donors, with incorporation or reduction of molecular oxygen"/>
    <property type="evidence" value="ECO:0007669"/>
    <property type="project" value="InterPro"/>
</dbReference>
<dbReference type="InterPro" id="IPR050121">
    <property type="entry name" value="Cytochrome_P450_monoxygenase"/>
</dbReference>
<dbReference type="Gene3D" id="1.10.630.10">
    <property type="entry name" value="Cytochrome P450"/>
    <property type="match status" value="1"/>
</dbReference>
<dbReference type="InterPro" id="IPR036396">
    <property type="entry name" value="Cyt_P450_sf"/>
</dbReference>
<evidence type="ECO:0000256" key="4">
    <source>
        <dbReference type="PIRSR" id="PIRSR602401-1"/>
    </source>
</evidence>
<proteinExistence type="predicted"/>
<keyword evidence="6" id="KW-1185">Reference proteome</keyword>
<feature type="binding site" description="axial binding residue" evidence="4">
    <location>
        <position position="415"/>
    </location>
    <ligand>
        <name>heme</name>
        <dbReference type="ChEBI" id="CHEBI:30413"/>
    </ligand>
    <ligandPart>
        <name>Fe</name>
        <dbReference type="ChEBI" id="CHEBI:18248"/>
    </ligandPart>
</feature>
<dbReference type="PANTHER" id="PTHR24305:SF199">
    <property type="entry name" value="P450, PUTATIVE (EUROFUNG)-RELATED"/>
    <property type="match status" value="1"/>
</dbReference>
<evidence type="ECO:0000256" key="1">
    <source>
        <dbReference type="ARBA" id="ARBA00022617"/>
    </source>
</evidence>
<dbReference type="PRINTS" id="PR00385">
    <property type="entry name" value="P450"/>
</dbReference>
<dbReference type="PANTHER" id="PTHR24305">
    <property type="entry name" value="CYTOCHROME P450"/>
    <property type="match status" value="1"/>
</dbReference>
<dbReference type="InterPro" id="IPR002401">
    <property type="entry name" value="Cyt_P450_E_grp-I"/>
</dbReference>
<dbReference type="OrthoDB" id="1470350at2759"/>